<evidence type="ECO:0000256" key="3">
    <source>
        <dbReference type="ARBA" id="ARBA00022989"/>
    </source>
</evidence>
<dbReference type="InterPro" id="IPR006694">
    <property type="entry name" value="Fatty_acid_hydroxylase"/>
</dbReference>
<evidence type="ECO:0000313" key="7">
    <source>
        <dbReference type="EMBL" id="OKO94600.1"/>
    </source>
</evidence>
<evidence type="ECO:0000256" key="5">
    <source>
        <dbReference type="SAM" id="Phobius"/>
    </source>
</evidence>
<accession>A0A1Q5T2X5</accession>
<proteinExistence type="predicted"/>
<keyword evidence="2 5" id="KW-0812">Transmembrane</keyword>
<reference evidence="7 8" key="1">
    <citation type="submission" date="2016-10" db="EMBL/GenBank/DDBJ databases">
        <title>Genome sequence of the ascomycete fungus Penicillium subrubescens.</title>
        <authorList>
            <person name="De Vries R.P."/>
            <person name="Peng M."/>
            <person name="Dilokpimol A."/>
            <person name="Hilden K."/>
            <person name="Makela M.R."/>
            <person name="Grigoriev I."/>
            <person name="Riley R."/>
            <person name="Granchi Z."/>
        </authorList>
    </citation>
    <scope>NUCLEOTIDE SEQUENCE [LARGE SCALE GENOMIC DNA]</scope>
    <source>
        <strain evidence="7 8">CBS 132785</strain>
    </source>
</reference>
<evidence type="ECO:0000259" key="6">
    <source>
        <dbReference type="Pfam" id="PF04116"/>
    </source>
</evidence>
<dbReference type="EMBL" id="MNBE01000719">
    <property type="protein sequence ID" value="OKO94600.1"/>
    <property type="molecule type" value="Genomic_DNA"/>
</dbReference>
<keyword evidence="3 5" id="KW-1133">Transmembrane helix</keyword>
<keyword evidence="8" id="KW-1185">Reference proteome</keyword>
<sequence>MGGFLSVPLLSFVLLPTIASYTTTLNILFFYMTWSTLVWSHTPLRVEIWGTAAFRLAFFVVPSIIFFLFDVLTPSAAVVIKAHGEAGLPGGKKRFKLRLKEFKIAGYALGNLLLSICTQTAIEWFFTRVLRVRSAIKVAVSLPTPWTIGSDVFFAFVLREGLTYVMHRYALHHPRSYLTKLHNEWYHDLSLPFPLTAHYDHPLVYLVHKFVPTYLPAMLLRFHMLTYLVYIAMVSLEETFAYSGYTVMPTSFFLGGVARRNEDHLVYSGEGNFGPWGVLDWVVGTSIGETDIEDDVRNEAHDHQIGQRVRQAMDANNRKVHVDSLRRNGRKK</sequence>
<feature type="domain" description="Fatty acid hydroxylase" evidence="6">
    <location>
        <begin position="153"/>
        <end position="285"/>
    </location>
</feature>
<feature type="transmembrane region" description="Helical" evidence="5">
    <location>
        <begin position="214"/>
        <end position="233"/>
    </location>
</feature>
<keyword evidence="4 5" id="KW-0472">Membrane</keyword>
<dbReference type="GO" id="GO:0008610">
    <property type="term" value="P:lipid biosynthetic process"/>
    <property type="evidence" value="ECO:0007669"/>
    <property type="project" value="InterPro"/>
</dbReference>
<comment type="subcellular location">
    <subcellularLocation>
        <location evidence="1">Membrane</location>
    </subcellularLocation>
</comment>
<dbReference type="GO" id="GO:0016020">
    <property type="term" value="C:membrane"/>
    <property type="evidence" value="ECO:0007669"/>
    <property type="project" value="UniProtKB-SubCell"/>
</dbReference>
<dbReference type="PANTHER" id="PTHR11863">
    <property type="entry name" value="STEROL DESATURASE"/>
    <property type="match status" value="1"/>
</dbReference>
<organism evidence="7 8">
    <name type="scientific">Penicillium subrubescens</name>
    <dbReference type="NCBI Taxonomy" id="1316194"/>
    <lineage>
        <taxon>Eukaryota</taxon>
        <taxon>Fungi</taxon>
        <taxon>Dikarya</taxon>
        <taxon>Ascomycota</taxon>
        <taxon>Pezizomycotina</taxon>
        <taxon>Eurotiomycetes</taxon>
        <taxon>Eurotiomycetidae</taxon>
        <taxon>Eurotiales</taxon>
        <taxon>Aspergillaceae</taxon>
        <taxon>Penicillium</taxon>
    </lineage>
</organism>
<dbReference type="STRING" id="1316194.A0A1Q5T2X5"/>
<name>A0A1Q5T2X5_9EURO</name>
<evidence type="ECO:0000256" key="4">
    <source>
        <dbReference type="ARBA" id="ARBA00023136"/>
    </source>
</evidence>
<evidence type="ECO:0000313" key="8">
    <source>
        <dbReference type="Proteomes" id="UP000186955"/>
    </source>
</evidence>
<comment type="caution">
    <text evidence="7">The sequence shown here is derived from an EMBL/GenBank/DDBJ whole genome shotgun (WGS) entry which is preliminary data.</text>
</comment>
<gene>
    <name evidence="7" type="ORF">PENSUB_11867</name>
</gene>
<feature type="transmembrane region" description="Helical" evidence="5">
    <location>
        <begin position="104"/>
        <end position="126"/>
    </location>
</feature>
<dbReference type="GO" id="GO:0016491">
    <property type="term" value="F:oxidoreductase activity"/>
    <property type="evidence" value="ECO:0007669"/>
    <property type="project" value="InterPro"/>
</dbReference>
<dbReference type="Pfam" id="PF04116">
    <property type="entry name" value="FA_hydroxylase"/>
    <property type="match status" value="1"/>
</dbReference>
<evidence type="ECO:0000256" key="1">
    <source>
        <dbReference type="ARBA" id="ARBA00004370"/>
    </source>
</evidence>
<feature type="transmembrane region" description="Helical" evidence="5">
    <location>
        <begin position="52"/>
        <end position="72"/>
    </location>
</feature>
<protein>
    <recommendedName>
        <fullName evidence="6">Fatty acid hydroxylase domain-containing protein</fullName>
    </recommendedName>
</protein>
<dbReference type="GO" id="GO:0005506">
    <property type="term" value="F:iron ion binding"/>
    <property type="evidence" value="ECO:0007669"/>
    <property type="project" value="InterPro"/>
</dbReference>
<evidence type="ECO:0000256" key="2">
    <source>
        <dbReference type="ARBA" id="ARBA00022692"/>
    </source>
</evidence>
<feature type="transmembrane region" description="Helical" evidence="5">
    <location>
        <begin position="138"/>
        <end position="158"/>
    </location>
</feature>
<feature type="transmembrane region" description="Helical" evidence="5">
    <location>
        <begin position="12"/>
        <end position="32"/>
    </location>
</feature>
<dbReference type="Proteomes" id="UP000186955">
    <property type="component" value="Unassembled WGS sequence"/>
</dbReference>
<dbReference type="AlphaFoldDB" id="A0A1Q5T2X5"/>
<dbReference type="InterPro" id="IPR050307">
    <property type="entry name" value="Sterol_Desaturase_Related"/>
</dbReference>